<protein>
    <recommendedName>
        <fullName evidence="6">Major facilitator superfamily (MFS) profile domain-containing protein</fullName>
    </recommendedName>
</protein>
<evidence type="ECO:0000313" key="8">
    <source>
        <dbReference type="Proteomes" id="UP001305779"/>
    </source>
</evidence>
<evidence type="ECO:0000256" key="1">
    <source>
        <dbReference type="ARBA" id="ARBA00004141"/>
    </source>
</evidence>
<dbReference type="PROSITE" id="PS00216">
    <property type="entry name" value="SUGAR_TRANSPORT_1"/>
    <property type="match status" value="1"/>
</dbReference>
<evidence type="ECO:0000256" key="2">
    <source>
        <dbReference type="ARBA" id="ARBA00022692"/>
    </source>
</evidence>
<keyword evidence="8" id="KW-1185">Reference proteome</keyword>
<organism evidence="7 8">
    <name type="scientific">Zasmidium cellare</name>
    <name type="common">Wine cellar mold</name>
    <name type="synonym">Racodium cellare</name>
    <dbReference type="NCBI Taxonomy" id="395010"/>
    <lineage>
        <taxon>Eukaryota</taxon>
        <taxon>Fungi</taxon>
        <taxon>Dikarya</taxon>
        <taxon>Ascomycota</taxon>
        <taxon>Pezizomycotina</taxon>
        <taxon>Dothideomycetes</taxon>
        <taxon>Dothideomycetidae</taxon>
        <taxon>Mycosphaerellales</taxon>
        <taxon>Mycosphaerellaceae</taxon>
        <taxon>Zasmidium</taxon>
    </lineage>
</organism>
<feature type="transmembrane region" description="Helical" evidence="5">
    <location>
        <begin position="174"/>
        <end position="192"/>
    </location>
</feature>
<proteinExistence type="predicted"/>
<sequence length="549" mass="59551">MESKHVSDATISSIASSIHSTQGDVEKAEKKPERWVPSRQVKLIVLGQMFVVFAISLDMTILTATLPDVADALNANATKSFWIAASYLLANAVVQPLMAALADVFGRRSVIFSALLLFTVGSLICSLANNVAAMLAGRTIQGMGGGGILSVNLIIISDLVPLRWRPKYLSFQQLCVSVGFNVAPIIGGVIVKHTTWRWLFYINLPFCAIGLAIIPFVLKYDRPKSTMNDKLSNVDWIGSGLFIVGTTSFLIGITWGGSQFAWHSAATLVPIILGLAVVFMTFLYEKFLARVTFLRCSLFHSWSAIAIYACTTLQALTLFTEVYFITLWFITVKLYTPLQAGTYLLAFSMVCVPVSGIIGPVIARVGSYRWAVWSGWVINTVALGVLVLLDIHIPTVAWVFMFLAAGIGQGLLFMAHSIASQAACQQKDAAHATSMYSFFRSLGLCLGVALGGTIFQNFFQNHASGLDLPAVVAENAEGFAHLLKSMPAGADRLAIVMNYSWSFQMLFAVLCGISGLGLLISCFIGGHSLNQGLESEHKLREESSDDEKA</sequence>
<feature type="domain" description="Major facilitator superfamily (MFS) profile" evidence="6">
    <location>
        <begin position="44"/>
        <end position="529"/>
    </location>
</feature>
<evidence type="ECO:0000313" key="7">
    <source>
        <dbReference type="EMBL" id="KAK4504762.1"/>
    </source>
</evidence>
<evidence type="ECO:0000256" key="4">
    <source>
        <dbReference type="ARBA" id="ARBA00023136"/>
    </source>
</evidence>
<dbReference type="EMBL" id="JAXOVC010000002">
    <property type="protein sequence ID" value="KAK4504762.1"/>
    <property type="molecule type" value="Genomic_DNA"/>
</dbReference>
<dbReference type="PANTHER" id="PTHR23501:SF94">
    <property type="entry name" value="MAJOR FACILITATOR SUPERFAMILY (MFS) PROFILE DOMAIN-CONTAINING PROTEIN"/>
    <property type="match status" value="1"/>
</dbReference>
<keyword evidence="3 5" id="KW-1133">Transmembrane helix</keyword>
<feature type="transmembrane region" description="Helical" evidence="5">
    <location>
        <begin position="370"/>
        <end position="389"/>
    </location>
</feature>
<feature type="transmembrane region" description="Helical" evidence="5">
    <location>
        <begin position="436"/>
        <end position="459"/>
    </location>
</feature>
<evidence type="ECO:0000256" key="3">
    <source>
        <dbReference type="ARBA" id="ARBA00022989"/>
    </source>
</evidence>
<feature type="transmembrane region" description="Helical" evidence="5">
    <location>
        <begin position="81"/>
        <end position="102"/>
    </location>
</feature>
<dbReference type="PANTHER" id="PTHR23501">
    <property type="entry name" value="MAJOR FACILITATOR SUPERFAMILY"/>
    <property type="match status" value="1"/>
</dbReference>
<dbReference type="InterPro" id="IPR020846">
    <property type="entry name" value="MFS_dom"/>
</dbReference>
<feature type="transmembrane region" description="Helical" evidence="5">
    <location>
        <begin position="395"/>
        <end position="415"/>
    </location>
</feature>
<feature type="transmembrane region" description="Helical" evidence="5">
    <location>
        <begin position="342"/>
        <end position="363"/>
    </location>
</feature>
<dbReference type="Gene3D" id="1.20.1250.20">
    <property type="entry name" value="MFS general substrate transporter like domains"/>
    <property type="match status" value="1"/>
</dbReference>
<keyword evidence="4 5" id="KW-0472">Membrane</keyword>
<feature type="transmembrane region" description="Helical" evidence="5">
    <location>
        <begin position="198"/>
        <end position="218"/>
    </location>
</feature>
<feature type="transmembrane region" description="Helical" evidence="5">
    <location>
        <begin position="501"/>
        <end position="524"/>
    </location>
</feature>
<comment type="subcellular location">
    <subcellularLocation>
        <location evidence="1">Membrane</location>
        <topology evidence="1">Multi-pass membrane protein</topology>
    </subcellularLocation>
</comment>
<dbReference type="Proteomes" id="UP001305779">
    <property type="component" value="Unassembled WGS sequence"/>
</dbReference>
<feature type="transmembrane region" description="Helical" evidence="5">
    <location>
        <begin position="142"/>
        <end position="162"/>
    </location>
</feature>
<feature type="transmembrane region" description="Helical" evidence="5">
    <location>
        <begin position="114"/>
        <end position="136"/>
    </location>
</feature>
<evidence type="ECO:0000256" key="5">
    <source>
        <dbReference type="SAM" id="Phobius"/>
    </source>
</evidence>
<name>A0ABR0ET89_ZASCE</name>
<dbReference type="Pfam" id="PF07690">
    <property type="entry name" value="MFS_1"/>
    <property type="match status" value="1"/>
</dbReference>
<dbReference type="Gene3D" id="1.20.1720.10">
    <property type="entry name" value="Multidrug resistance protein D"/>
    <property type="match status" value="1"/>
</dbReference>
<comment type="caution">
    <text evidence="7">The sequence shown here is derived from an EMBL/GenBank/DDBJ whole genome shotgun (WGS) entry which is preliminary data.</text>
</comment>
<dbReference type="InterPro" id="IPR005829">
    <property type="entry name" value="Sugar_transporter_CS"/>
</dbReference>
<dbReference type="PROSITE" id="PS50850">
    <property type="entry name" value="MFS"/>
    <property type="match status" value="1"/>
</dbReference>
<feature type="transmembrane region" description="Helical" evidence="5">
    <location>
        <begin position="305"/>
        <end position="330"/>
    </location>
</feature>
<feature type="transmembrane region" description="Helical" evidence="5">
    <location>
        <begin position="41"/>
        <end position="61"/>
    </location>
</feature>
<reference evidence="7 8" key="1">
    <citation type="journal article" date="2023" name="G3 (Bethesda)">
        <title>A chromosome-level genome assembly of Zasmidium syzygii isolated from banana leaves.</title>
        <authorList>
            <person name="van Westerhoven A.C."/>
            <person name="Mehrabi R."/>
            <person name="Talebi R."/>
            <person name="Steentjes M.B.F."/>
            <person name="Corcolon B."/>
            <person name="Chong P.A."/>
            <person name="Kema G.H.J."/>
            <person name="Seidl M.F."/>
        </authorList>
    </citation>
    <scope>NUCLEOTIDE SEQUENCE [LARGE SCALE GENOMIC DNA]</scope>
    <source>
        <strain evidence="7 8">P124</strain>
    </source>
</reference>
<accession>A0ABR0ET89</accession>
<dbReference type="SUPFAM" id="SSF103473">
    <property type="entry name" value="MFS general substrate transporter"/>
    <property type="match status" value="1"/>
</dbReference>
<gene>
    <name evidence="7" type="ORF">PRZ48_002724</name>
</gene>
<feature type="transmembrane region" description="Helical" evidence="5">
    <location>
        <begin position="234"/>
        <end position="255"/>
    </location>
</feature>
<feature type="transmembrane region" description="Helical" evidence="5">
    <location>
        <begin position="261"/>
        <end position="284"/>
    </location>
</feature>
<keyword evidence="2 5" id="KW-0812">Transmembrane</keyword>
<dbReference type="InterPro" id="IPR011701">
    <property type="entry name" value="MFS"/>
</dbReference>
<evidence type="ECO:0000259" key="6">
    <source>
        <dbReference type="PROSITE" id="PS50850"/>
    </source>
</evidence>
<dbReference type="InterPro" id="IPR036259">
    <property type="entry name" value="MFS_trans_sf"/>
</dbReference>